<sequence>MSTPLLHNPVTPQARLWRGLCIRPYQHAPPQPNSLRNPLHPLSTPPTSPDQAQKQEKEKAKLSNFLVKFHGHYGTYLLTEHMDSTHASAEAIESTLAVLKSHARWKKALKQLIWFYYAFLVVWTWFVFVFFPQSGEAVVKLVRRGVRGYRCGQGGE</sequence>
<dbReference type="Proteomes" id="UP000800094">
    <property type="component" value="Unassembled WGS sequence"/>
</dbReference>
<keyword evidence="2" id="KW-0812">Transmembrane</keyword>
<name>A0A6A6IKX2_9PLEO</name>
<evidence type="ECO:0000313" key="3">
    <source>
        <dbReference type="EMBL" id="KAF2251071.1"/>
    </source>
</evidence>
<evidence type="ECO:0000313" key="4">
    <source>
        <dbReference type="Proteomes" id="UP000800094"/>
    </source>
</evidence>
<keyword evidence="2" id="KW-1133">Transmembrane helix</keyword>
<feature type="region of interest" description="Disordered" evidence="1">
    <location>
        <begin position="30"/>
        <end position="58"/>
    </location>
</feature>
<reference evidence="3" key="1">
    <citation type="journal article" date="2020" name="Stud. Mycol.">
        <title>101 Dothideomycetes genomes: a test case for predicting lifestyles and emergence of pathogens.</title>
        <authorList>
            <person name="Haridas S."/>
            <person name="Albert R."/>
            <person name="Binder M."/>
            <person name="Bloem J."/>
            <person name="Labutti K."/>
            <person name="Salamov A."/>
            <person name="Andreopoulos B."/>
            <person name="Baker S."/>
            <person name="Barry K."/>
            <person name="Bills G."/>
            <person name="Bluhm B."/>
            <person name="Cannon C."/>
            <person name="Castanera R."/>
            <person name="Culley D."/>
            <person name="Daum C."/>
            <person name="Ezra D."/>
            <person name="Gonzalez J."/>
            <person name="Henrissat B."/>
            <person name="Kuo A."/>
            <person name="Liang C."/>
            <person name="Lipzen A."/>
            <person name="Lutzoni F."/>
            <person name="Magnuson J."/>
            <person name="Mondo S."/>
            <person name="Nolan M."/>
            <person name="Ohm R."/>
            <person name="Pangilinan J."/>
            <person name="Park H.-J."/>
            <person name="Ramirez L."/>
            <person name="Alfaro M."/>
            <person name="Sun H."/>
            <person name="Tritt A."/>
            <person name="Yoshinaga Y."/>
            <person name="Zwiers L.-H."/>
            <person name="Turgeon B."/>
            <person name="Goodwin S."/>
            <person name="Spatafora J."/>
            <person name="Crous P."/>
            <person name="Grigoriev I."/>
        </authorList>
    </citation>
    <scope>NUCLEOTIDE SEQUENCE</scope>
    <source>
        <strain evidence="3">CBS 122368</strain>
    </source>
</reference>
<feature type="transmembrane region" description="Helical" evidence="2">
    <location>
        <begin position="112"/>
        <end position="131"/>
    </location>
</feature>
<dbReference type="GeneID" id="54586435"/>
<evidence type="ECO:0000256" key="1">
    <source>
        <dbReference type="SAM" id="MobiDB-lite"/>
    </source>
</evidence>
<accession>A0A6A6IKX2</accession>
<dbReference type="RefSeq" id="XP_033686075.1">
    <property type="nucleotide sequence ID" value="XM_033833105.1"/>
</dbReference>
<evidence type="ECO:0000256" key="2">
    <source>
        <dbReference type="SAM" id="Phobius"/>
    </source>
</evidence>
<dbReference type="AlphaFoldDB" id="A0A6A6IKX2"/>
<proteinExistence type="predicted"/>
<keyword evidence="2" id="KW-0472">Membrane</keyword>
<dbReference type="EMBL" id="ML987193">
    <property type="protein sequence ID" value="KAF2251071.1"/>
    <property type="molecule type" value="Genomic_DNA"/>
</dbReference>
<protein>
    <submittedName>
        <fullName evidence="3">Uncharacterized protein</fullName>
    </submittedName>
</protein>
<keyword evidence="4" id="KW-1185">Reference proteome</keyword>
<organism evidence="3 4">
    <name type="scientific">Trematosphaeria pertusa</name>
    <dbReference type="NCBI Taxonomy" id="390896"/>
    <lineage>
        <taxon>Eukaryota</taxon>
        <taxon>Fungi</taxon>
        <taxon>Dikarya</taxon>
        <taxon>Ascomycota</taxon>
        <taxon>Pezizomycotina</taxon>
        <taxon>Dothideomycetes</taxon>
        <taxon>Pleosporomycetidae</taxon>
        <taxon>Pleosporales</taxon>
        <taxon>Massarineae</taxon>
        <taxon>Trematosphaeriaceae</taxon>
        <taxon>Trematosphaeria</taxon>
    </lineage>
</organism>
<gene>
    <name evidence="3" type="ORF">BU26DRAFT_563025</name>
</gene>